<comment type="caution">
    <text evidence="1">The sequence shown here is derived from an EMBL/GenBank/DDBJ whole genome shotgun (WGS) entry which is preliminary data.</text>
</comment>
<accession>A0A7X4YPN2</accession>
<gene>
    <name evidence="1" type="ORF">GT003_09930</name>
</gene>
<dbReference type="Proteomes" id="UP000558113">
    <property type="component" value="Unassembled WGS sequence"/>
</dbReference>
<sequence length="370" mass="41901">MYYDCKKREVTSLSADLSQAQRLALTHITNYARSRKDDAERTIREILHMTNVERETYEDAVMKLKTHARVALHFHPDRPDAAMRSIAEALLENGTYKSQFETFISNGSVSAYPGGERDLWEKNLFGGAYQIDGATDNERPKYGALDVMLHPDGPAPRFGSCYFLLYPEVSRRCTYTYLDSHQDPKDKGTLEEFDLVIAALMRDAFVSECALGERNLTAGSLVRHLLVNLELPFQDPSQEQPCRNLNHYIEAQVHGDISLQEDVSMLVADPSFQGTHVGEILEQLCLKYAIDLYWHRGFSLSAEQVPADFRGPSMPSLAQRIAQGGWIDASMIGAAAMDLKRHPHAWSDRGTYQEVLQELKLMWHVLVKYG</sequence>
<dbReference type="AlphaFoldDB" id="A0A7X4YPN2"/>
<proteinExistence type="predicted"/>
<keyword evidence="2" id="KW-1185">Reference proteome</keyword>
<dbReference type="InterPro" id="IPR022074">
    <property type="entry name" value="DUF3626"/>
</dbReference>
<dbReference type="Pfam" id="PF12294">
    <property type="entry name" value="DUF3626"/>
    <property type="match status" value="1"/>
</dbReference>
<dbReference type="RefSeq" id="WP_161696995.1">
    <property type="nucleotide sequence ID" value="NZ_JAAAMU010000004.1"/>
</dbReference>
<dbReference type="OrthoDB" id="3770261at2"/>
<organism evidence="1 2">
    <name type="scientific">Paenibacillus sacheonensis</name>
    <dbReference type="NCBI Taxonomy" id="742054"/>
    <lineage>
        <taxon>Bacteria</taxon>
        <taxon>Bacillati</taxon>
        <taxon>Bacillota</taxon>
        <taxon>Bacilli</taxon>
        <taxon>Bacillales</taxon>
        <taxon>Paenibacillaceae</taxon>
        <taxon>Paenibacillus</taxon>
    </lineage>
</organism>
<evidence type="ECO:0000313" key="1">
    <source>
        <dbReference type="EMBL" id="NBC69309.1"/>
    </source>
</evidence>
<reference evidence="1 2" key="1">
    <citation type="submission" date="2020-01" db="EMBL/GenBank/DDBJ databases">
        <title>Paenibacillus soybeanensis sp. nov. isolated from the nodules of soybean (Glycine max(L.) Merr).</title>
        <authorList>
            <person name="Wang H."/>
        </authorList>
    </citation>
    <scope>NUCLEOTIDE SEQUENCE [LARGE SCALE GENOMIC DNA]</scope>
    <source>
        <strain evidence="1 2">DSM 23054</strain>
    </source>
</reference>
<evidence type="ECO:0000313" key="2">
    <source>
        <dbReference type="Proteomes" id="UP000558113"/>
    </source>
</evidence>
<name>A0A7X4YPN2_9BACL</name>
<dbReference type="EMBL" id="JAAAMU010000004">
    <property type="protein sequence ID" value="NBC69309.1"/>
    <property type="molecule type" value="Genomic_DNA"/>
</dbReference>
<protein>
    <submittedName>
        <fullName evidence="1">DUF3626 domain-containing protein</fullName>
    </submittedName>
</protein>